<dbReference type="EMBL" id="CP025611">
    <property type="protein sequence ID" value="AUN29825.1"/>
    <property type="molecule type" value="Genomic_DNA"/>
</dbReference>
<dbReference type="InterPro" id="IPR025405">
    <property type="entry name" value="DUF4131"/>
</dbReference>
<evidence type="ECO:0000313" key="7">
    <source>
        <dbReference type="Proteomes" id="UP000234752"/>
    </source>
</evidence>
<dbReference type="Proteomes" id="UP000234752">
    <property type="component" value="Chromosome eg_1"/>
</dbReference>
<evidence type="ECO:0000256" key="1">
    <source>
        <dbReference type="ARBA" id="ARBA00004651"/>
    </source>
</evidence>
<dbReference type="Pfam" id="PF13567">
    <property type="entry name" value="DUF4131"/>
    <property type="match status" value="1"/>
</dbReference>
<reference evidence="6 7" key="1">
    <citation type="submission" date="2017-12" db="EMBL/GenBank/DDBJ databases">
        <title>Genomes of bacteria within cyanobacterial aggregates.</title>
        <authorList>
            <person name="Cai H."/>
        </authorList>
    </citation>
    <scope>NUCLEOTIDE SEQUENCE [LARGE SCALE GENOMIC DNA]</scope>
    <source>
        <strain evidence="6 7">TH16</strain>
    </source>
</reference>
<dbReference type="InterPro" id="IPR004477">
    <property type="entry name" value="ComEC_N"/>
</dbReference>
<dbReference type="AlphaFoldDB" id="A0A2K9NCC5"/>
<keyword evidence="7" id="KW-1185">Reference proteome</keyword>
<dbReference type="RefSeq" id="WP_102111545.1">
    <property type="nucleotide sequence ID" value="NZ_BMGN01000003.1"/>
</dbReference>
<proteinExistence type="predicted"/>
<dbReference type="GO" id="GO:0005886">
    <property type="term" value="C:plasma membrane"/>
    <property type="evidence" value="ECO:0007669"/>
    <property type="project" value="UniProtKB-SubCell"/>
</dbReference>
<sequence length="695" mass="74782">MRLDGLVRRTGLSWLAAGLLAESGRWVLWFPVLIGVGIGFYFALDHEPPIWVGPGALVLAMVTGVLVQVRRPDWALAAWILLLAVPMGFAASQLRTALVAAPMLREDIGPVGVRGRVVQIDRLDKGMRLFLTDVTVPGLAAADTPRILRISMRNTETMPLIGERVRLFATIGPASDAVEPGAFDFRRHLYFLGVGGTGFALGRVRRLDGPVEEGVLLEQWRHVIADRVAARLPDQATAGMVTALLNGQPTAIPETDMEAMRQSGLQHLLSISGLHIALVAGLVFFLLRGGMALWPAFALRHPIKKYAAVAALAASIFYMLMVGSPVPTQRSVLMTGVMLLAVLVDRNPFSLRVVAVAALVVMLIQPETIIGPSFQMSFAAVIALVAAFEVATPWMAARRKEGGQGWFGQSLTYVGSLSLTSLVAGMVTIPFGLHHFQQMSNYGLLANMIAVPVTSFWVMPWGLLVYLLMPLGLEGWAVTAMGWGAEAILWTAHWVADMPGAALHLPLLPATGLVIFTLSCLWLCLWQGRIRLLGLAGMLAGLMFLPLAPRPDLRINGDGKVVGVRLADGSLAVSTRRAGRFDSDEWAKRDGMSVEPRAWPKQGSKDGRLTCDTPDACLYRLNGRTVAIALSPAAVDALCRPGIDALVTRHPVNDCAAAIVIGPQTLADRGAHSLYLDGNIRVDAVRAGAAARPWN</sequence>
<comment type="subcellular location">
    <subcellularLocation>
        <location evidence="1">Cell membrane</location>
        <topology evidence="1">Multi-pass membrane protein</topology>
    </subcellularLocation>
</comment>
<keyword evidence="4" id="KW-1133">Transmembrane helix</keyword>
<evidence type="ECO:0000256" key="5">
    <source>
        <dbReference type="ARBA" id="ARBA00023136"/>
    </source>
</evidence>
<gene>
    <name evidence="6" type="ORF">C0V82_05980</name>
</gene>
<evidence type="ECO:0000256" key="4">
    <source>
        <dbReference type="ARBA" id="ARBA00022989"/>
    </source>
</evidence>
<dbReference type="PANTHER" id="PTHR30619">
    <property type="entry name" value="DNA INTERNALIZATION/COMPETENCE PROTEIN COMEC/REC2"/>
    <property type="match status" value="1"/>
</dbReference>
<protein>
    <submittedName>
        <fullName evidence="6">Competence protein ComEC</fullName>
    </submittedName>
</protein>
<keyword evidence="5" id="KW-0472">Membrane</keyword>
<dbReference type="Pfam" id="PF03772">
    <property type="entry name" value="Competence"/>
    <property type="match status" value="1"/>
</dbReference>
<evidence type="ECO:0000256" key="2">
    <source>
        <dbReference type="ARBA" id="ARBA00022475"/>
    </source>
</evidence>
<accession>A0A2K9NCC5</accession>
<name>A0A2K9NCC5_9PROT</name>
<dbReference type="InterPro" id="IPR052159">
    <property type="entry name" value="Competence_DNA_uptake"/>
</dbReference>
<dbReference type="KEGG" id="ncb:C0V82_05980"/>
<keyword evidence="3" id="KW-0812">Transmembrane</keyword>
<dbReference type="PANTHER" id="PTHR30619:SF1">
    <property type="entry name" value="RECOMBINATION PROTEIN 2"/>
    <property type="match status" value="1"/>
</dbReference>
<keyword evidence="2" id="KW-1003">Cell membrane</keyword>
<dbReference type="OrthoDB" id="9790149at2"/>
<evidence type="ECO:0000256" key="3">
    <source>
        <dbReference type="ARBA" id="ARBA00022692"/>
    </source>
</evidence>
<dbReference type="NCBIfam" id="TIGR00360">
    <property type="entry name" value="ComEC_N-term"/>
    <property type="match status" value="1"/>
</dbReference>
<evidence type="ECO:0000313" key="6">
    <source>
        <dbReference type="EMBL" id="AUN29825.1"/>
    </source>
</evidence>
<organism evidence="6 7">
    <name type="scientific">Niveispirillum cyanobacteriorum</name>
    <dbReference type="NCBI Taxonomy" id="1612173"/>
    <lineage>
        <taxon>Bacteria</taxon>
        <taxon>Pseudomonadati</taxon>
        <taxon>Pseudomonadota</taxon>
        <taxon>Alphaproteobacteria</taxon>
        <taxon>Rhodospirillales</taxon>
        <taxon>Azospirillaceae</taxon>
        <taxon>Niveispirillum</taxon>
    </lineage>
</organism>